<comment type="similarity">
    <text evidence="8">Belongs to the dethiobiotin synthetase family.</text>
</comment>
<keyword evidence="10" id="KW-1185">Reference proteome</keyword>
<comment type="caution">
    <text evidence="8">Lacks conserved residue(s) required for the propagation of feature annotation.</text>
</comment>
<gene>
    <name evidence="8" type="primary">bioD</name>
    <name evidence="9" type="ORF">GA0061094_0101</name>
</gene>
<keyword evidence="5 8" id="KW-0093">Biotin biosynthesis</keyword>
<evidence type="ECO:0000256" key="7">
    <source>
        <dbReference type="ARBA" id="ARBA00022842"/>
    </source>
</evidence>
<feature type="binding site" evidence="8">
    <location>
        <position position="41"/>
    </location>
    <ligand>
        <name>substrate</name>
    </ligand>
</feature>
<comment type="subcellular location">
    <subcellularLocation>
        <location evidence="8">Cytoplasm</location>
    </subcellularLocation>
</comment>
<name>A0A0V8HP44_9BACI</name>
<dbReference type="SUPFAM" id="SSF52540">
    <property type="entry name" value="P-loop containing nucleoside triphosphate hydrolases"/>
    <property type="match status" value="1"/>
</dbReference>
<proteinExistence type="inferred from homology"/>
<evidence type="ECO:0000256" key="6">
    <source>
        <dbReference type="ARBA" id="ARBA00022840"/>
    </source>
</evidence>
<comment type="subunit">
    <text evidence="8">Homodimer.</text>
</comment>
<dbReference type="OrthoDB" id="9802097at2"/>
<comment type="pathway">
    <text evidence="8">Cofactor biosynthesis; biotin biosynthesis; biotin from 7,8-diaminononanoate: step 1/2.</text>
</comment>
<keyword evidence="3 8" id="KW-0479">Metal-binding</keyword>
<feature type="binding site" evidence="8">
    <location>
        <position position="54"/>
    </location>
    <ligand>
        <name>ATP</name>
        <dbReference type="ChEBI" id="CHEBI:30616"/>
    </ligand>
</feature>
<dbReference type="EC" id="6.3.3.3" evidence="8"/>
<dbReference type="InterPro" id="IPR004472">
    <property type="entry name" value="DTB_synth_BioD"/>
</dbReference>
<dbReference type="PANTHER" id="PTHR43210:SF5">
    <property type="entry name" value="DETHIOBIOTIN SYNTHETASE"/>
    <property type="match status" value="1"/>
</dbReference>
<organism evidence="9 10">
    <name type="scientific">[Bacillus] enclensis</name>
    <dbReference type="NCBI Taxonomy" id="1402860"/>
    <lineage>
        <taxon>Bacteria</taxon>
        <taxon>Bacillati</taxon>
        <taxon>Bacillota</taxon>
        <taxon>Bacilli</taxon>
        <taxon>Bacillales</taxon>
        <taxon>Bacillaceae</taxon>
        <taxon>Rossellomorea</taxon>
    </lineage>
</organism>
<dbReference type="GO" id="GO:0004141">
    <property type="term" value="F:dethiobiotin synthase activity"/>
    <property type="evidence" value="ECO:0007669"/>
    <property type="project" value="UniProtKB-UniRule"/>
</dbReference>
<feature type="binding site" evidence="8">
    <location>
        <begin position="205"/>
        <end position="207"/>
    </location>
    <ligand>
        <name>ATP</name>
        <dbReference type="ChEBI" id="CHEBI:30616"/>
    </ligand>
</feature>
<evidence type="ECO:0000313" key="9">
    <source>
        <dbReference type="EMBL" id="SCB72844.1"/>
    </source>
</evidence>
<evidence type="ECO:0000256" key="8">
    <source>
        <dbReference type="HAMAP-Rule" id="MF_00336"/>
    </source>
</evidence>
<dbReference type="AlphaFoldDB" id="A0A0V8HP44"/>
<reference evidence="10" key="1">
    <citation type="submission" date="2016-08" db="EMBL/GenBank/DDBJ databases">
        <authorList>
            <person name="Varghese N."/>
            <person name="Submissions Spin"/>
        </authorList>
    </citation>
    <scope>NUCLEOTIDE SEQUENCE [LARGE SCALE GENOMIC DNA]</scope>
    <source>
        <strain evidence="10">SGD-1123</strain>
    </source>
</reference>
<dbReference type="InterPro" id="IPR027417">
    <property type="entry name" value="P-loop_NTPase"/>
</dbReference>
<dbReference type="GO" id="GO:0009102">
    <property type="term" value="P:biotin biosynthetic process"/>
    <property type="evidence" value="ECO:0007669"/>
    <property type="project" value="UniProtKB-UniRule"/>
</dbReference>
<dbReference type="Proteomes" id="UP000181997">
    <property type="component" value="Unassembled WGS sequence"/>
</dbReference>
<evidence type="ECO:0000256" key="5">
    <source>
        <dbReference type="ARBA" id="ARBA00022756"/>
    </source>
</evidence>
<evidence type="ECO:0000256" key="4">
    <source>
        <dbReference type="ARBA" id="ARBA00022741"/>
    </source>
</evidence>
<dbReference type="Gene3D" id="3.40.50.300">
    <property type="entry name" value="P-loop containing nucleotide triphosphate hydrolases"/>
    <property type="match status" value="1"/>
</dbReference>
<keyword evidence="4 8" id="KW-0547">Nucleotide-binding</keyword>
<keyword evidence="7 8" id="KW-0460">Magnesium</keyword>
<feature type="binding site" evidence="8">
    <location>
        <begin position="174"/>
        <end position="175"/>
    </location>
    <ligand>
        <name>ATP</name>
        <dbReference type="ChEBI" id="CHEBI:30616"/>
    </ligand>
</feature>
<dbReference type="EMBL" id="FMAU01000001">
    <property type="protein sequence ID" value="SCB72844.1"/>
    <property type="molecule type" value="Genomic_DNA"/>
</dbReference>
<dbReference type="PIRSF" id="PIRSF006755">
    <property type="entry name" value="DTB_synth"/>
    <property type="match status" value="1"/>
</dbReference>
<dbReference type="FunFam" id="3.40.50.300:FF:000292">
    <property type="entry name" value="ATP-dependent dethiobiotin synthetase BioD"/>
    <property type="match status" value="1"/>
</dbReference>
<feature type="binding site" evidence="8">
    <location>
        <position position="16"/>
    </location>
    <ligand>
        <name>Mg(2+)</name>
        <dbReference type="ChEBI" id="CHEBI:18420"/>
    </ligand>
</feature>
<dbReference type="GO" id="GO:0042803">
    <property type="term" value="F:protein homodimerization activity"/>
    <property type="evidence" value="ECO:0007669"/>
    <property type="project" value="UniProtKB-ARBA"/>
</dbReference>
<dbReference type="CDD" id="cd03109">
    <property type="entry name" value="DTBS"/>
    <property type="match status" value="1"/>
</dbReference>
<feature type="active site" evidence="8">
    <location>
        <position position="37"/>
    </location>
</feature>
<comment type="function">
    <text evidence="8">Catalyzes a mechanistically unusual reaction, the ATP-dependent insertion of CO2 between the N7 and N8 nitrogen atoms of 7,8-diaminopelargonic acid (DAPA, also called 7,8-diammoniononanoate) to form a ureido ring.</text>
</comment>
<evidence type="ECO:0000256" key="3">
    <source>
        <dbReference type="ARBA" id="ARBA00022723"/>
    </source>
</evidence>
<dbReference type="UniPathway" id="UPA00078">
    <property type="reaction ID" value="UER00161"/>
</dbReference>
<evidence type="ECO:0000256" key="1">
    <source>
        <dbReference type="ARBA" id="ARBA00022490"/>
    </source>
</evidence>
<dbReference type="GO" id="GO:0005829">
    <property type="term" value="C:cytosol"/>
    <property type="evidence" value="ECO:0007669"/>
    <property type="project" value="TreeGrafter"/>
</dbReference>
<keyword evidence="2 8" id="KW-0436">Ligase</keyword>
<evidence type="ECO:0000256" key="2">
    <source>
        <dbReference type="ARBA" id="ARBA00022598"/>
    </source>
</evidence>
<keyword evidence="6 8" id="KW-0067">ATP-binding</keyword>
<comment type="catalytic activity">
    <reaction evidence="8">
        <text>(7R,8S)-7,8-diammoniononanoate + CO2 + ATP = (4R,5S)-dethiobiotin + ADP + phosphate + 3 H(+)</text>
        <dbReference type="Rhea" id="RHEA:15805"/>
        <dbReference type="ChEBI" id="CHEBI:15378"/>
        <dbReference type="ChEBI" id="CHEBI:16526"/>
        <dbReference type="ChEBI" id="CHEBI:30616"/>
        <dbReference type="ChEBI" id="CHEBI:43474"/>
        <dbReference type="ChEBI" id="CHEBI:149469"/>
        <dbReference type="ChEBI" id="CHEBI:149473"/>
        <dbReference type="ChEBI" id="CHEBI:456216"/>
        <dbReference type="EC" id="6.3.3.3"/>
    </reaction>
</comment>
<feature type="binding site" evidence="8">
    <location>
        <position position="54"/>
    </location>
    <ligand>
        <name>Mg(2+)</name>
        <dbReference type="ChEBI" id="CHEBI:18420"/>
    </ligand>
</feature>
<keyword evidence="1 8" id="KW-0963">Cytoplasm</keyword>
<sequence>MGGFFITGTDTEIGKTMITAVLTKYYLDRGADIFPYKPVQSGAEWEGDKLTAPDTVFYERFAGREFGAETNTYLFKIPSSPHLAAALEGVKIESQPIVDQTEKLLNSHELLLVEGAGGLIVPLNEEETMIDLIDRLSLPVILVARAGLGTINHTVLSVMALKQRNIKIAGIVLNQVTPDELPEIEEDNRKMLEKLSDVPVIGTFPYIKGEEFEKLDVGEILENWNINILEEAMQHESRKAY</sequence>
<dbReference type="GO" id="GO:0000287">
    <property type="term" value="F:magnesium ion binding"/>
    <property type="evidence" value="ECO:0007669"/>
    <property type="project" value="UniProtKB-UniRule"/>
</dbReference>
<evidence type="ECO:0000313" key="10">
    <source>
        <dbReference type="Proteomes" id="UP000181997"/>
    </source>
</evidence>
<dbReference type="GO" id="GO:0005524">
    <property type="term" value="F:ATP binding"/>
    <property type="evidence" value="ECO:0007669"/>
    <property type="project" value="UniProtKB-UniRule"/>
</dbReference>
<protein>
    <recommendedName>
        <fullName evidence="8">ATP-dependent dethiobiotin synthetase BioD</fullName>
        <ecNumber evidence="8">6.3.3.3</ecNumber>
    </recommendedName>
    <alternativeName>
        <fullName evidence="8">DTB synthetase</fullName>
        <shortName evidence="8">DTBS</shortName>
    </alternativeName>
    <alternativeName>
        <fullName evidence="8">Dethiobiotin synthase</fullName>
    </alternativeName>
</protein>
<comment type="cofactor">
    <cofactor evidence="8">
        <name>Mg(2+)</name>
        <dbReference type="ChEBI" id="CHEBI:18420"/>
    </cofactor>
</comment>
<feature type="binding site" evidence="8">
    <location>
        <begin position="114"/>
        <end position="117"/>
    </location>
    <ligand>
        <name>ATP</name>
        <dbReference type="ChEBI" id="CHEBI:30616"/>
    </ligand>
</feature>
<dbReference type="RefSeq" id="WP_058297048.1">
    <property type="nucleotide sequence ID" value="NZ_FMAU01000001.1"/>
</dbReference>
<dbReference type="HAMAP" id="MF_00336">
    <property type="entry name" value="BioD"/>
    <property type="match status" value="1"/>
</dbReference>
<dbReference type="PANTHER" id="PTHR43210">
    <property type="entry name" value="DETHIOBIOTIN SYNTHETASE"/>
    <property type="match status" value="1"/>
</dbReference>
<dbReference type="Pfam" id="PF13500">
    <property type="entry name" value="AAA_26"/>
    <property type="match status" value="1"/>
</dbReference>
<accession>A0A0V8HP44</accession>
<feature type="binding site" evidence="8">
    <location>
        <position position="114"/>
    </location>
    <ligand>
        <name>Mg(2+)</name>
        <dbReference type="ChEBI" id="CHEBI:18420"/>
    </ligand>
</feature>
<dbReference type="NCBIfam" id="TIGR00347">
    <property type="entry name" value="bioD"/>
    <property type="match status" value="1"/>
</dbReference>